<keyword evidence="1" id="KW-0472">Membrane</keyword>
<evidence type="ECO:0000313" key="3">
    <source>
        <dbReference type="Proteomes" id="UP000001861"/>
    </source>
</evidence>
<dbReference type="InParanoid" id="A8P8C0"/>
<dbReference type="Gene3D" id="2.60.120.260">
    <property type="entry name" value="Galactose-binding domain-like"/>
    <property type="match status" value="1"/>
</dbReference>
<dbReference type="Proteomes" id="UP000001861">
    <property type="component" value="Unassembled WGS sequence"/>
</dbReference>
<dbReference type="GeneID" id="6016157"/>
<gene>
    <name evidence="2" type="ORF">CC1G_08920</name>
</gene>
<evidence type="ECO:0000256" key="1">
    <source>
        <dbReference type="SAM" id="Phobius"/>
    </source>
</evidence>
<dbReference type="EMBL" id="AACS02000005">
    <property type="protein sequence ID" value="EAU82308.1"/>
    <property type="molecule type" value="Genomic_DNA"/>
</dbReference>
<dbReference type="OrthoDB" id="3265734at2759"/>
<keyword evidence="3" id="KW-1185">Reference proteome</keyword>
<dbReference type="AlphaFoldDB" id="A8P8C0"/>
<dbReference type="KEGG" id="cci:CC1G_08920"/>
<proteinExistence type="predicted"/>
<feature type="transmembrane region" description="Helical" evidence="1">
    <location>
        <begin position="179"/>
        <end position="202"/>
    </location>
</feature>
<accession>A8P8C0</accession>
<name>A8P8C0_COPC7</name>
<keyword evidence="1" id="KW-0812">Transmembrane</keyword>
<evidence type="ECO:0000313" key="2">
    <source>
        <dbReference type="EMBL" id="EAU82308.1"/>
    </source>
</evidence>
<dbReference type="OMA" id="MFTSVIM"/>
<comment type="caution">
    <text evidence="2">The sequence shown here is derived from an EMBL/GenBank/DDBJ whole genome shotgun (WGS) entry which is preliminary data.</text>
</comment>
<organism evidence="2 3">
    <name type="scientific">Coprinopsis cinerea (strain Okayama-7 / 130 / ATCC MYA-4618 / FGSC 9003)</name>
    <name type="common">Inky cap fungus</name>
    <name type="synonym">Hormographiella aspergillata</name>
    <dbReference type="NCBI Taxonomy" id="240176"/>
    <lineage>
        <taxon>Eukaryota</taxon>
        <taxon>Fungi</taxon>
        <taxon>Dikarya</taxon>
        <taxon>Basidiomycota</taxon>
        <taxon>Agaricomycotina</taxon>
        <taxon>Agaricomycetes</taxon>
        <taxon>Agaricomycetidae</taxon>
        <taxon>Agaricales</taxon>
        <taxon>Agaricineae</taxon>
        <taxon>Psathyrellaceae</taxon>
        <taxon>Coprinopsis</taxon>
    </lineage>
</organism>
<reference evidence="2 3" key="1">
    <citation type="journal article" date="2010" name="Proc. Natl. Acad. Sci. U.S.A.">
        <title>Insights into evolution of multicellular fungi from the assembled chromosomes of the mushroom Coprinopsis cinerea (Coprinus cinereus).</title>
        <authorList>
            <person name="Stajich J.E."/>
            <person name="Wilke S.K."/>
            <person name="Ahren D."/>
            <person name="Au C.H."/>
            <person name="Birren B.W."/>
            <person name="Borodovsky M."/>
            <person name="Burns C."/>
            <person name="Canback B."/>
            <person name="Casselton L.A."/>
            <person name="Cheng C.K."/>
            <person name="Deng J."/>
            <person name="Dietrich F.S."/>
            <person name="Fargo D.C."/>
            <person name="Farman M.L."/>
            <person name="Gathman A.C."/>
            <person name="Goldberg J."/>
            <person name="Guigo R."/>
            <person name="Hoegger P.J."/>
            <person name="Hooker J.B."/>
            <person name="Huggins A."/>
            <person name="James T.Y."/>
            <person name="Kamada T."/>
            <person name="Kilaru S."/>
            <person name="Kodira C."/>
            <person name="Kues U."/>
            <person name="Kupfer D."/>
            <person name="Kwan H.S."/>
            <person name="Lomsadze A."/>
            <person name="Li W."/>
            <person name="Lilly W.W."/>
            <person name="Ma L.J."/>
            <person name="Mackey A.J."/>
            <person name="Manning G."/>
            <person name="Martin F."/>
            <person name="Muraguchi H."/>
            <person name="Natvig D.O."/>
            <person name="Palmerini H."/>
            <person name="Ramesh M.A."/>
            <person name="Rehmeyer C.J."/>
            <person name="Roe B.A."/>
            <person name="Shenoy N."/>
            <person name="Stanke M."/>
            <person name="Ter-Hovhannisyan V."/>
            <person name="Tunlid A."/>
            <person name="Velagapudi R."/>
            <person name="Vision T.J."/>
            <person name="Zeng Q."/>
            <person name="Zolan M.E."/>
            <person name="Pukkila P.J."/>
        </authorList>
    </citation>
    <scope>NUCLEOTIDE SEQUENCE [LARGE SCALE GENOMIC DNA]</scope>
    <source>
        <strain evidence="3">Okayama-7 / 130 / ATCC MYA-4618 / FGSC 9003</strain>
    </source>
</reference>
<dbReference type="RefSeq" id="XP_001839541.1">
    <property type="nucleotide sequence ID" value="XM_001839489.1"/>
</dbReference>
<sequence length="296" mass="32964">MSSWFSVDDRHPQIHYDGDWSLRTVARGGMVGRTLHVTNSEGSSASFHFEGTGVMVYGAVPANCTDLIKVDFTIDDSTTYPVERECHTEAQYDVPWLYLDDSGFLPFGNHSLTITYREGGEFMMDWIDYNGTDWRERSHSGRTRVAGQNGGLSTHVVTSIQMVETQAAKPSQGSIPTGGIVGIAIGGLVVVSLLVIAFVFFFRRRRRINHNSTVPLSTPFDIFEAFNPISKRDQDPNDPPPAYREVILDVQTRPTQLPRTMSVSQVDLEADRTGSTANTSVTMQFTFRGFLQPKKS</sequence>
<keyword evidence="1" id="KW-1133">Transmembrane helix</keyword>
<dbReference type="VEuPathDB" id="FungiDB:CC1G_08920"/>
<protein>
    <submittedName>
        <fullName evidence="2">Uncharacterized protein</fullName>
    </submittedName>
</protein>